<dbReference type="Proteomes" id="UP001652503">
    <property type="component" value="Unassembled WGS sequence"/>
</dbReference>
<organism evidence="1 2">
    <name type="scientific">Albidovulum sediminicola</name>
    <dbReference type="NCBI Taxonomy" id="2984331"/>
    <lineage>
        <taxon>Bacteria</taxon>
        <taxon>Pseudomonadati</taxon>
        <taxon>Pseudomonadota</taxon>
        <taxon>Alphaproteobacteria</taxon>
        <taxon>Rhodobacterales</taxon>
        <taxon>Paracoccaceae</taxon>
        <taxon>Albidovulum</taxon>
    </lineage>
</organism>
<evidence type="ECO:0000313" key="2">
    <source>
        <dbReference type="Proteomes" id="UP001652503"/>
    </source>
</evidence>
<gene>
    <name evidence="1" type="ORF">OE647_08515</name>
</gene>
<reference evidence="1 2" key="1">
    <citation type="submission" date="2022-10" db="EMBL/GenBank/DDBJ databases">
        <title>Defluviimonas sp. nov., isolated from ocean surface water.</title>
        <authorList>
            <person name="He W."/>
            <person name="Wang L."/>
            <person name="Zhang D.-F."/>
        </authorList>
    </citation>
    <scope>NUCLEOTIDE SEQUENCE [LARGE SCALE GENOMIC DNA]</scope>
    <source>
        <strain evidence="1 2">WL0075</strain>
    </source>
</reference>
<protein>
    <submittedName>
        <fullName evidence="1">Uncharacterized protein</fullName>
    </submittedName>
</protein>
<comment type="caution">
    <text evidence="1">The sequence shown here is derived from an EMBL/GenBank/DDBJ whole genome shotgun (WGS) entry which is preliminary data.</text>
</comment>
<proteinExistence type="predicted"/>
<dbReference type="RefSeq" id="WP_263721290.1">
    <property type="nucleotide sequence ID" value="NZ_JAOWLA010000006.1"/>
</dbReference>
<dbReference type="EMBL" id="JAOWLA010000006">
    <property type="protein sequence ID" value="MCV2864776.1"/>
    <property type="molecule type" value="Genomic_DNA"/>
</dbReference>
<accession>A0ABT2Z0X5</accession>
<name>A0ABT2Z0X5_9RHOB</name>
<sequence>MGAHDARALSEPLDKRLMRVESDLLGVTGARARLETVKAFLPHAREVPHPG</sequence>
<keyword evidence="2" id="KW-1185">Reference proteome</keyword>
<evidence type="ECO:0000313" key="1">
    <source>
        <dbReference type="EMBL" id="MCV2864776.1"/>
    </source>
</evidence>